<gene>
    <name evidence="1" type="ORF">GCM10023331_06200</name>
</gene>
<name>A0ABP9D623_9BACT</name>
<evidence type="ECO:0008006" key="3">
    <source>
        <dbReference type="Google" id="ProtNLM"/>
    </source>
</evidence>
<dbReference type="EMBL" id="BAABJX010000011">
    <property type="protein sequence ID" value="GAA4824418.1"/>
    <property type="molecule type" value="Genomic_DNA"/>
</dbReference>
<sequence>MNDYADLLIVQKEDDQWQRDTLMTLPDGIRYQLLNDSVFVFFNEYYRSFESYAYGENGWTKQHESPVSLDSGYPRGIPHYNTSHEKNTFYRTSHHATPANVEKWEWNAENNTWDSTRFAMPEHLSAKYVVNGEFLMEDANNNQYAFYTLNEDRTWTLSSVLYDRKDQLISFDISNDTLIFGIQQSEELVKLLQTYTYEDGMGWRLLNEISEPIGVAYTRNLHSAQLSDGILSYKHPEILANGRSVTTLVFCRWEEEQWKPFQRMNSENTPSYNDQLNYYSLWGDNCVIPSGDGSLLIMELREEATTSFAQDSLSVGIEQEPIALQATTTSDANILFRILEGHAIGELEGNLFTPKRKGEAKIVAYTPTTDTYVYTSDTLHLTVTPKEHTLSFEVAPMETLSFQSLTASSSAGVPVRFRLANHQQDAYIRNDSLFAYRKGAIKVVAYAEDSIYADLEVERTVVVSENTPQDNILYQEEFYVDQTASGNEGNYSIHGGYMAIPNPKDTVVNIYEREDEGWKLTQQLPADRYATEYVKIHGDWLVYPTDNFDLVFYHLEGGKWEYFQRIDKPSGGHSKLTMSENTLVLFKLKNALGDSLYIYEFEYGKWTLKQETAVSYYDYRWWGANLPTTFFMHDQYIVIGSHGEYVAGQIEIYKWENDTLTDYPTFTIADGLVITNGEMFGDQLICTSRYSNPQQKIEIFTLQETGEWASTQTIDKVGDNAVAPVVKISNGELLLTDKSSIYTYTVDGEGRWSFKEKEENVFGKGFKRNEDLVVAGIPGGYSIWNKILDTADDHHLKLFTRKYTAPITGRDSAQVSLSEVDTVMLAYTHPQQGSLYYQIQEGHDLAELNGDTLHLSGRGVVKLHVGVTASDLYGAAEKEVVVHITGEQRALSLQTPTQMTAGEYFVLPTQTDAGDNIYYRVENSSGSIQQDTLYALSRGSIKLQAYLLGNNTQEPVSLQKSIEVQDPDNSELKWFILGEGIVDETGKVYPYEFRIDGDHFLVRKGVDYSAYTQVDFYHWEKGNWSLSDTLHYITDEKGKRRMLMDLSGNRTILVTHTSEDEFWWTEQLLELEYINGEWAVTDSTLLMEDVRGHMLVQDVSMEGDLLLLKRGTEYPDNPVFELKRKEEKGWVDLVSMSREELSEFIPLAREEYSTLLDKVNLKGNHFLVTVSHIHDQYRKAVQLFELQEDNSLQPVGKTIEGNIVGEHIQSKDTVFCSSGEGLIRYTYQQLDSSWLPIDTLGVPAYAYKGQNPVIGTVAFTGDKVWTSVHPNYQAPSTLYRYDIGQEFVLTDSIFFDYEVNTLQTWGDRLVTFDGKSGYQPGDKVTFFEEKIPTYITGLRDTTVTYGIEEITWEPSTNSTADFSVALISADTAIRFLNAQQTKVIGRGKGILKAAVPANELYVGTDTTVEVTVKGWYDTLNIQAPDTLLRWETGEVSATSTQSFPIYYQVKKDDSPAVMMSKNTFMGIDAGEVNVVAKHYGNHIYYPAEVEQKVMIKNVSESLDYRRVQILDVPYSSYYATMGVFDNKLYVMNYDSIHIYHWDSLGYGWGDKSSIGLTLRRDGEVLLGDQLIIPQYYYSSYSENPLQFYRLENDVWSPKDVEVSTSKIADANPSHSFVITGSYVMAMSTNYPNTQISVLGYKNGRYTTAQEFIIPEYTSTDLPSKIAGAYHFIIPERNNYALTLKDGQWVETSIEDELPEAADYARISGDQLMFVKLNSSIKVLEIFTYAYDKEANVWKKSTTFTDAQIPLEIQNFYGVQVALQRNRILIGNTDYNMIKGYERRSSEWKEILHLENTDIRRNSIFNWFGNRIVFEKDYGQDLMFYEERIVPEFSFLQDTIEVTENVLDLDTLIRHNQEYPSIVYEVLDNSTSISIDGNVAAFQATGETVEVEAFLAPSMSTFSAKDTVAFNMEYVLSTEDSFSEQNVQGYPVPLKDYLFLKGVEETTKYLLFRMNGKVIKEDQYDSRKGIEVSGLAKGVYILKLYHHGNVLSIKLVK</sequence>
<proteinExistence type="predicted"/>
<evidence type="ECO:0000313" key="2">
    <source>
        <dbReference type="Proteomes" id="UP001500298"/>
    </source>
</evidence>
<dbReference type="InterPro" id="IPR011043">
    <property type="entry name" value="Gal_Oxase/kelch_b-propeller"/>
</dbReference>
<comment type="caution">
    <text evidence="1">The sequence shown here is derived from an EMBL/GenBank/DDBJ whole genome shotgun (WGS) entry which is preliminary data.</text>
</comment>
<keyword evidence="2" id="KW-1185">Reference proteome</keyword>
<dbReference type="InterPro" id="IPR026444">
    <property type="entry name" value="Secre_tail"/>
</dbReference>
<dbReference type="SUPFAM" id="SSF50965">
    <property type="entry name" value="Galactose oxidase, central domain"/>
    <property type="match status" value="1"/>
</dbReference>
<evidence type="ECO:0000313" key="1">
    <source>
        <dbReference type="EMBL" id="GAA4824418.1"/>
    </source>
</evidence>
<accession>A0ABP9D623</accession>
<organism evidence="1 2">
    <name type="scientific">Algivirga pacifica</name>
    <dbReference type="NCBI Taxonomy" id="1162670"/>
    <lineage>
        <taxon>Bacteria</taxon>
        <taxon>Pseudomonadati</taxon>
        <taxon>Bacteroidota</taxon>
        <taxon>Cytophagia</taxon>
        <taxon>Cytophagales</taxon>
        <taxon>Flammeovirgaceae</taxon>
        <taxon>Algivirga</taxon>
    </lineage>
</organism>
<reference evidence="2" key="1">
    <citation type="journal article" date="2019" name="Int. J. Syst. Evol. Microbiol.">
        <title>The Global Catalogue of Microorganisms (GCM) 10K type strain sequencing project: providing services to taxonomists for standard genome sequencing and annotation.</title>
        <authorList>
            <consortium name="The Broad Institute Genomics Platform"/>
            <consortium name="The Broad Institute Genome Sequencing Center for Infectious Disease"/>
            <person name="Wu L."/>
            <person name="Ma J."/>
        </authorList>
    </citation>
    <scope>NUCLEOTIDE SEQUENCE [LARGE SCALE GENOMIC DNA]</scope>
    <source>
        <strain evidence="2">JCM 18326</strain>
    </source>
</reference>
<dbReference type="Proteomes" id="UP001500298">
    <property type="component" value="Unassembled WGS sequence"/>
</dbReference>
<protein>
    <recommendedName>
        <fullName evidence="3">Por secretion system C-terminal sorting domain-containing protein</fullName>
    </recommendedName>
</protein>
<dbReference type="NCBIfam" id="TIGR04183">
    <property type="entry name" value="Por_Secre_tail"/>
    <property type="match status" value="1"/>
</dbReference>